<evidence type="ECO:0000313" key="1">
    <source>
        <dbReference type="EMBL" id="KAJ0099245.1"/>
    </source>
</evidence>
<sequence>MEAFGGHTFNWNKGGENNNFFDFSFETQTRSSSTASSSIF</sequence>
<comment type="caution">
    <text evidence="1">The sequence shown here is derived from an EMBL/GenBank/DDBJ whole genome shotgun (WGS) entry which is preliminary data.</text>
</comment>
<keyword evidence="2" id="KW-1185">Reference proteome</keyword>
<protein>
    <submittedName>
        <fullName evidence="1">Uncharacterized protein</fullName>
    </submittedName>
</protein>
<evidence type="ECO:0000313" key="2">
    <source>
        <dbReference type="Proteomes" id="UP001164250"/>
    </source>
</evidence>
<gene>
    <name evidence="1" type="ORF">Patl1_22067</name>
</gene>
<dbReference type="EMBL" id="CM047900">
    <property type="protein sequence ID" value="KAJ0099245.1"/>
    <property type="molecule type" value="Genomic_DNA"/>
</dbReference>
<organism evidence="1 2">
    <name type="scientific">Pistacia atlantica</name>
    <dbReference type="NCBI Taxonomy" id="434234"/>
    <lineage>
        <taxon>Eukaryota</taxon>
        <taxon>Viridiplantae</taxon>
        <taxon>Streptophyta</taxon>
        <taxon>Embryophyta</taxon>
        <taxon>Tracheophyta</taxon>
        <taxon>Spermatophyta</taxon>
        <taxon>Magnoliopsida</taxon>
        <taxon>eudicotyledons</taxon>
        <taxon>Gunneridae</taxon>
        <taxon>Pentapetalae</taxon>
        <taxon>rosids</taxon>
        <taxon>malvids</taxon>
        <taxon>Sapindales</taxon>
        <taxon>Anacardiaceae</taxon>
        <taxon>Pistacia</taxon>
    </lineage>
</organism>
<reference evidence="2" key="1">
    <citation type="journal article" date="2023" name="G3 (Bethesda)">
        <title>Genome assembly and association tests identify interacting loci associated with vigor, precocity, and sex in interspecific pistachio rootstocks.</title>
        <authorList>
            <person name="Palmer W."/>
            <person name="Jacygrad E."/>
            <person name="Sagayaradj S."/>
            <person name="Cavanaugh K."/>
            <person name="Han R."/>
            <person name="Bertier L."/>
            <person name="Beede B."/>
            <person name="Kafkas S."/>
            <person name="Golino D."/>
            <person name="Preece J."/>
            <person name="Michelmore R."/>
        </authorList>
    </citation>
    <scope>NUCLEOTIDE SEQUENCE [LARGE SCALE GENOMIC DNA]</scope>
</reference>
<proteinExistence type="predicted"/>
<name>A0ACC1BK14_9ROSI</name>
<accession>A0ACC1BK14</accession>
<dbReference type="Proteomes" id="UP001164250">
    <property type="component" value="Chromosome 4"/>
</dbReference>